<evidence type="ECO:0000313" key="3">
    <source>
        <dbReference type="Proteomes" id="UP000250043"/>
    </source>
</evidence>
<organism evidence="2 3">
    <name type="scientific">Obba rivulosa</name>
    <dbReference type="NCBI Taxonomy" id="1052685"/>
    <lineage>
        <taxon>Eukaryota</taxon>
        <taxon>Fungi</taxon>
        <taxon>Dikarya</taxon>
        <taxon>Basidiomycota</taxon>
        <taxon>Agaricomycotina</taxon>
        <taxon>Agaricomycetes</taxon>
        <taxon>Polyporales</taxon>
        <taxon>Gelatoporiaceae</taxon>
        <taxon>Obba</taxon>
    </lineage>
</organism>
<protein>
    <submittedName>
        <fullName evidence="2">Uncharacterized protein</fullName>
    </submittedName>
</protein>
<sequence length="138" mass="15192">MLADTEDEFDALPDEFEGIVWDNVPEMAPSSGSSQATIPHEQGTIPSTPGDEIILGVAPHTTRRQSSPSSSHYSFDELDQAFLDEVDVLFSRTSHSAHSGTVTFCNWCLCKYSILFCCRLLILDRPTASLQESALHIC</sequence>
<dbReference type="AlphaFoldDB" id="A0A8E2DVW3"/>
<accession>A0A8E2DVW3</accession>
<keyword evidence="3" id="KW-1185">Reference proteome</keyword>
<feature type="region of interest" description="Disordered" evidence="1">
    <location>
        <begin position="28"/>
        <end position="49"/>
    </location>
</feature>
<gene>
    <name evidence="2" type="ORF">OBBRIDRAFT_16026</name>
</gene>
<name>A0A8E2DVW3_9APHY</name>
<dbReference type="EMBL" id="KV722330">
    <property type="protein sequence ID" value="OCH96661.1"/>
    <property type="molecule type" value="Genomic_DNA"/>
</dbReference>
<evidence type="ECO:0000256" key="1">
    <source>
        <dbReference type="SAM" id="MobiDB-lite"/>
    </source>
</evidence>
<evidence type="ECO:0000313" key="2">
    <source>
        <dbReference type="EMBL" id="OCH96661.1"/>
    </source>
</evidence>
<reference evidence="2 3" key="1">
    <citation type="submission" date="2016-07" db="EMBL/GenBank/DDBJ databases">
        <title>Draft genome of the white-rot fungus Obba rivulosa 3A-2.</title>
        <authorList>
            <consortium name="DOE Joint Genome Institute"/>
            <person name="Miettinen O."/>
            <person name="Riley R."/>
            <person name="Acob R."/>
            <person name="Barry K."/>
            <person name="Cullen D."/>
            <person name="De Vries R."/>
            <person name="Hainaut M."/>
            <person name="Hatakka A."/>
            <person name="Henrissat B."/>
            <person name="Hilden K."/>
            <person name="Kuo R."/>
            <person name="Labutti K."/>
            <person name="Lipzen A."/>
            <person name="Makela M.R."/>
            <person name="Sandor L."/>
            <person name="Spatafora J.W."/>
            <person name="Grigoriev I.V."/>
            <person name="Hibbett D.S."/>
        </authorList>
    </citation>
    <scope>NUCLEOTIDE SEQUENCE [LARGE SCALE GENOMIC DNA]</scope>
    <source>
        <strain evidence="2 3">3A-2</strain>
    </source>
</reference>
<dbReference type="Proteomes" id="UP000250043">
    <property type="component" value="Unassembled WGS sequence"/>
</dbReference>
<proteinExistence type="predicted"/>